<dbReference type="Pfam" id="PF02589">
    <property type="entry name" value="LUD_dom"/>
    <property type="match status" value="1"/>
</dbReference>
<dbReference type="InterPro" id="IPR024185">
    <property type="entry name" value="FTHF_cligase-like_sf"/>
</dbReference>
<feature type="domain" description="LUD" evidence="2">
    <location>
        <begin position="53"/>
        <end position="231"/>
    </location>
</feature>
<dbReference type="EMBL" id="RBVX01000010">
    <property type="protein sequence ID" value="RSL33095.1"/>
    <property type="molecule type" value="Genomic_DNA"/>
</dbReference>
<keyword evidence="4" id="KW-1185">Reference proteome</keyword>
<evidence type="ECO:0000259" key="2">
    <source>
        <dbReference type="Pfam" id="PF02589"/>
    </source>
</evidence>
<dbReference type="AlphaFoldDB" id="A0A3R9WT76"/>
<sequence>MSRGTIYNRDSFLNNIAEKLGRERRSSGVERPDYEIQPQWDVMADYSMDQLVEVLKEQCAVIHTDVKETDTEALPNVIDSIMKEYGAEKAAAWDDSRFSEYGLDSFLQRGDVNVWGTAPDKEDIRITEQADVGITFADYTLAESGTVVLMNGGGKGQSVSLLPTYYIALIPLSTIVPRITQVTSVIHEQVAGGDRVPSCINFISGPSNSADIELSLVVGVHGPVRATYILIDDR</sequence>
<dbReference type="Proteomes" id="UP000275076">
    <property type="component" value="Unassembled WGS sequence"/>
</dbReference>
<organism evidence="3 4">
    <name type="scientific">Salibacterium salarium</name>
    <dbReference type="NCBI Taxonomy" id="284579"/>
    <lineage>
        <taxon>Bacteria</taxon>
        <taxon>Bacillati</taxon>
        <taxon>Bacillota</taxon>
        <taxon>Bacilli</taxon>
        <taxon>Bacillales</taxon>
        <taxon>Bacillaceae</taxon>
    </lineage>
</organism>
<dbReference type="InterPro" id="IPR003741">
    <property type="entry name" value="LUD_dom"/>
</dbReference>
<name>A0A3R9WT76_9BACI</name>
<dbReference type="InterPro" id="IPR037171">
    <property type="entry name" value="NagB/RpiA_transferase-like"/>
</dbReference>
<evidence type="ECO:0000313" key="3">
    <source>
        <dbReference type="EMBL" id="RSL33095.1"/>
    </source>
</evidence>
<comment type="similarity">
    <text evidence="1">Belongs to the LutC/YkgG family.</text>
</comment>
<dbReference type="Gene3D" id="3.40.50.10420">
    <property type="entry name" value="NagB/RpiA/CoA transferase-like"/>
    <property type="match status" value="1"/>
</dbReference>
<evidence type="ECO:0000256" key="1">
    <source>
        <dbReference type="HAMAP-Rule" id="MF_02104"/>
    </source>
</evidence>
<dbReference type="HAMAP" id="MF_02104">
    <property type="entry name" value="LutC"/>
    <property type="match status" value="1"/>
</dbReference>
<comment type="function">
    <text evidence="1">Is involved in L-lactate degradation and allows cells to grow with lactate as the sole carbon source.</text>
</comment>
<accession>A0A3R9WT76</accession>
<evidence type="ECO:0000313" key="4">
    <source>
        <dbReference type="Proteomes" id="UP000275076"/>
    </source>
</evidence>
<dbReference type="GO" id="GO:0006089">
    <property type="term" value="P:lactate metabolic process"/>
    <property type="evidence" value="ECO:0007669"/>
    <property type="project" value="UniProtKB-UniRule"/>
</dbReference>
<protein>
    <recommendedName>
        <fullName evidence="1">Lactate utilization protein C</fullName>
    </recommendedName>
</protein>
<comment type="caution">
    <text evidence="3">The sequence shown here is derived from an EMBL/GenBank/DDBJ whole genome shotgun (WGS) entry which is preliminary data.</text>
</comment>
<reference evidence="3 4" key="1">
    <citation type="submission" date="2018-10" db="EMBL/GenBank/DDBJ databases">
        <title>Draft genome sequence of Bacillus salarius IM0101, isolated from a hypersaline soil in Inner Mongolia, China.</title>
        <authorList>
            <person name="Yamprayoonswat W."/>
            <person name="Boonvisut S."/>
            <person name="Jumpathong W."/>
            <person name="Sittihan S."/>
            <person name="Ruangsuj P."/>
            <person name="Wanthongcharoen S."/>
            <person name="Thongpramul N."/>
            <person name="Pimmason S."/>
            <person name="Yu B."/>
            <person name="Yasawong M."/>
        </authorList>
    </citation>
    <scope>NUCLEOTIDE SEQUENCE [LARGE SCALE GENOMIC DNA]</scope>
    <source>
        <strain evidence="3 4">IM0101</strain>
    </source>
</reference>
<proteinExistence type="inferred from homology"/>
<dbReference type="SUPFAM" id="SSF100950">
    <property type="entry name" value="NagB/RpiA/CoA transferase-like"/>
    <property type="match status" value="1"/>
</dbReference>
<dbReference type="RefSeq" id="WP_125556159.1">
    <property type="nucleotide sequence ID" value="NZ_RBVX01000010.1"/>
</dbReference>
<dbReference type="InterPro" id="IPR022823">
    <property type="entry name" value="LutC"/>
</dbReference>
<dbReference type="PANTHER" id="PTHR43682:SF1">
    <property type="entry name" value="LACTATE UTILIZATION PROTEIN C"/>
    <property type="match status" value="1"/>
</dbReference>
<dbReference type="PANTHER" id="PTHR43682">
    <property type="entry name" value="LACTATE UTILIZATION PROTEIN C"/>
    <property type="match status" value="1"/>
</dbReference>
<gene>
    <name evidence="1" type="primary">lutC</name>
    <name evidence="3" type="ORF">D7Z54_12370</name>
</gene>
<dbReference type="OrthoDB" id="9794157at2"/>